<comment type="subcellular location">
    <subcellularLocation>
        <location evidence="1">Cell membrane</location>
        <topology evidence="1">Single-pass type II membrane protein</topology>
    </subcellularLocation>
</comment>
<dbReference type="GO" id="GO:0004222">
    <property type="term" value="F:metalloendopeptidase activity"/>
    <property type="evidence" value="ECO:0007669"/>
    <property type="project" value="InterPro"/>
</dbReference>
<feature type="domain" description="Peptidase M13 N-terminal" evidence="3">
    <location>
        <begin position="24"/>
        <end position="58"/>
    </location>
</feature>
<sequence>MCYSEECVKSAGMLLANMDLRVDPCQDFYSYTCGRWADNHEVEDSTYSWFSDRSKYLHAKVASKPIV</sequence>
<organism evidence="4 5">
    <name type="scientific">Nezara viridula</name>
    <name type="common">Southern green stink bug</name>
    <name type="synonym">Cimex viridulus</name>
    <dbReference type="NCBI Taxonomy" id="85310"/>
    <lineage>
        <taxon>Eukaryota</taxon>
        <taxon>Metazoa</taxon>
        <taxon>Ecdysozoa</taxon>
        <taxon>Arthropoda</taxon>
        <taxon>Hexapoda</taxon>
        <taxon>Insecta</taxon>
        <taxon>Pterygota</taxon>
        <taxon>Neoptera</taxon>
        <taxon>Paraneoptera</taxon>
        <taxon>Hemiptera</taxon>
        <taxon>Heteroptera</taxon>
        <taxon>Panheteroptera</taxon>
        <taxon>Pentatomomorpha</taxon>
        <taxon>Pentatomoidea</taxon>
        <taxon>Pentatomidae</taxon>
        <taxon>Pentatominae</taxon>
        <taxon>Nezara</taxon>
    </lineage>
</organism>
<gene>
    <name evidence="4" type="ORF">NEZAVI_LOCUS2936</name>
</gene>
<dbReference type="GO" id="GO:0005886">
    <property type="term" value="C:plasma membrane"/>
    <property type="evidence" value="ECO:0007669"/>
    <property type="project" value="UniProtKB-SubCell"/>
</dbReference>
<name>A0A9P0E1E2_NEZVI</name>
<dbReference type="Gene3D" id="3.40.390.10">
    <property type="entry name" value="Collagenase (Catalytic Domain)"/>
    <property type="match status" value="1"/>
</dbReference>
<dbReference type="Proteomes" id="UP001152798">
    <property type="component" value="Chromosome 1"/>
</dbReference>
<dbReference type="EMBL" id="OV725077">
    <property type="protein sequence ID" value="CAH1392034.1"/>
    <property type="molecule type" value="Genomic_DNA"/>
</dbReference>
<comment type="similarity">
    <text evidence="2">Belongs to the peptidase M13 family.</text>
</comment>
<accession>A0A9P0E1E2</accession>
<dbReference type="AlphaFoldDB" id="A0A9P0E1E2"/>
<proteinExistence type="inferred from homology"/>
<evidence type="ECO:0000256" key="1">
    <source>
        <dbReference type="ARBA" id="ARBA00004401"/>
    </source>
</evidence>
<evidence type="ECO:0000313" key="5">
    <source>
        <dbReference type="Proteomes" id="UP001152798"/>
    </source>
</evidence>
<dbReference type="PANTHER" id="PTHR11733">
    <property type="entry name" value="ZINC METALLOPROTEASE FAMILY M13 NEPRILYSIN-RELATED"/>
    <property type="match status" value="1"/>
</dbReference>
<keyword evidence="5" id="KW-1185">Reference proteome</keyword>
<dbReference type="PANTHER" id="PTHR11733:SF167">
    <property type="entry name" value="FI17812P1-RELATED"/>
    <property type="match status" value="1"/>
</dbReference>
<dbReference type="OrthoDB" id="6624975at2759"/>
<evidence type="ECO:0000313" key="4">
    <source>
        <dbReference type="EMBL" id="CAH1392034.1"/>
    </source>
</evidence>
<dbReference type="PROSITE" id="PS51885">
    <property type="entry name" value="NEPRILYSIN"/>
    <property type="match status" value="1"/>
</dbReference>
<dbReference type="Pfam" id="PF05649">
    <property type="entry name" value="Peptidase_M13_N"/>
    <property type="match status" value="1"/>
</dbReference>
<reference evidence="4" key="1">
    <citation type="submission" date="2022-01" db="EMBL/GenBank/DDBJ databases">
        <authorList>
            <person name="King R."/>
        </authorList>
    </citation>
    <scope>NUCLEOTIDE SEQUENCE</scope>
</reference>
<dbReference type="InterPro" id="IPR000718">
    <property type="entry name" value="Peptidase_M13"/>
</dbReference>
<protein>
    <recommendedName>
        <fullName evidence="3">Peptidase M13 N-terminal domain-containing protein</fullName>
    </recommendedName>
</protein>
<evidence type="ECO:0000259" key="3">
    <source>
        <dbReference type="Pfam" id="PF05649"/>
    </source>
</evidence>
<dbReference type="InterPro" id="IPR008753">
    <property type="entry name" value="Peptidase_M13_N"/>
</dbReference>
<evidence type="ECO:0000256" key="2">
    <source>
        <dbReference type="ARBA" id="ARBA00007357"/>
    </source>
</evidence>
<dbReference type="GO" id="GO:0016485">
    <property type="term" value="P:protein processing"/>
    <property type="evidence" value="ECO:0007669"/>
    <property type="project" value="TreeGrafter"/>
</dbReference>
<dbReference type="InterPro" id="IPR024079">
    <property type="entry name" value="MetalloPept_cat_dom_sf"/>
</dbReference>
<dbReference type="SUPFAM" id="SSF55486">
    <property type="entry name" value="Metalloproteases ('zincins'), catalytic domain"/>
    <property type="match status" value="1"/>
</dbReference>